<keyword evidence="6" id="KW-0812">Transmembrane</keyword>
<evidence type="ECO:0000313" key="9">
    <source>
        <dbReference type="Proteomes" id="UP000665020"/>
    </source>
</evidence>
<accession>A0A8A7KDY5</accession>
<dbReference type="GO" id="GO:0016740">
    <property type="term" value="F:transferase activity"/>
    <property type="evidence" value="ECO:0007669"/>
    <property type="project" value="UniProtKB-KW"/>
</dbReference>
<dbReference type="Gene3D" id="2.30.30.40">
    <property type="entry name" value="SH3 Domains"/>
    <property type="match status" value="1"/>
</dbReference>
<proteinExistence type="predicted"/>
<dbReference type="KEGG" id="ifn:GM661_14900"/>
<feature type="domain" description="L,D-TPase catalytic" evidence="7">
    <location>
        <begin position="309"/>
        <end position="443"/>
    </location>
</feature>
<keyword evidence="4" id="KW-0573">Peptidoglycan synthesis</keyword>
<gene>
    <name evidence="8" type="ORF">GM661_14900</name>
</gene>
<dbReference type="UniPathway" id="UPA00219"/>
<organism evidence="8 9">
    <name type="scientific">Iocasia fonsfrigidae</name>
    <dbReference type="NCBI Taxonomy" id="2682810"/>
    <lineage>
        <taxon>Bacteria</taxon>
        <taxon>Bacillati</taxon>
        <taxon>Bacillota</taxon>
        <taxon>Clostridia</taxon>
        <taxon>Halanaerobiales</taxon>
        <taxon>Halanaerobiaceae</taxon>
        <taxon>Iocasia</taxon>
    </lineage>
</organism>
<dbReference type="InterPro" id="IPR005490">
    <property type="entry name" value="LD_TPept_cat_dom"/>
</dbReference>
<evidence type="ECO:0000313" key="8">
    <source>
        <dbReference type="EMBL" id="QTM00064.1"/>
    </source>
</evidence>
<sequence>MKRKIILAGILVMLVVLSTFVYYRSGLSGDGEKKQAEEDRLAKTELENVEENINGYNLEDDLKMTLMAQKDKESEIMGISQEEKRKLLKNIKPASMNEVLEEYNTHLPEQINDARQYFKYNISFDYFLTTAEEGAEIRDNPTPDSTVLGKLDNLDKASLLQRVESENNIWYRIIFSDGEQVQEGYIPSTTGTPRVFRFKKMQESVSNLKQLLAQGELHFINNYKNRNGAPPQEGDIAVDEYGYRVYHSAPAYQQADTGSNYRYIPDGMLVRMLGESGDFYHVNVPTFGGNYYIPKKYIDPNVTLSQLKHVIVVDRDQQNQAAFEVVDDALNLVSYTLSTTGISGDFSFETSLGIYKAIEKKERFEYLKSGQQDVAGYAPYATRFSGGAYVHGVPVKYKEEGGKKLDPGTIEYLHTIGTFPRSSMCVRNFTSHAQFLYNWMNTQNGAVIVME</sequence>
<evidence type="ECO:0000256" key="1">
    <source>
        <dbReference type="ARBA" id="ARBA00004752"/>
    </source>
</evidence>
<dbReference type="SUPFAM" id="SSF141523">
    <property type="entry name" value="L,D-transpeptidase catalytic domain-like"/>
    <property type="match status" value="1"/>
</dbReference>
<dbReference type="InterPro" id="IPR038063">
    <property type="entry name" value="Transpep_catalytic_dom"/>
</dbReference>
<keyword evidence="6" id="KW-1133">Transmembrane helix</keyword>
<dbReference type="CDD" id="cd16913">
    <property type="entry name" value="YkuD_like"/>
    <property type="match status" value="1"/>
</dbReference>
<comment type="pathway">
    <text evidence="1">Cell wall biogenesis; peptidoglycan biosynthesis.</text>
</comment>
<dbReference type="Gene3D" id="2.40.440.10">
    <property type="entry name" value="L,D-transpeptidase catalytic domain-like"/>
    <property type="match status" value="1"/>
</dbReference>
<evidence type="ECO:0000256" key="6">
    <source>
        <dbReference type="SAM" id="Phobius"/>
    </source>
</evidence>
<reference evidence="8" key="1">
    <citation type="submission" date="2019-12" db="EMBL/GenBank/DDBJ databases">
        <authorList>
            <person name="zhang j."/>
            <person name="sun C.M."/>
        </authorList>
    </citation>
    <scope>NUCLEOTIDE SEQUENCE</scope>
    <source>
        <strain evidence="8">NS-1</strain>
    </source>
</reference>
<keyword evidence="5" id="KW-0961">Cell wall biogenesis/degradation</keyword>
<dbReference type="GO" id="GO:0008360">
    <property type="term" value="P:regulation of cell shape"/>
    <property type="evidence" value="ECO:0007669"/>
    <property type="project" value="UniProtKB-KW"/>
</dbReference>
<keyword evidence="3" id="KW-0133">Cell shape</keyword>
<keyword evidence="2" id="KW-0808">Transferase</keyword>
<evidence type="ECO:0000256" key="5">
    <source>
        <dbReference type="ARBA" id="ARBA00023316"/>
    </source>
</evidence>
<keyword evidence="9" id="KW-1185">Reference proteome</keyword>
<dbReference type="Pfam" id="PF03734">
    <property type="entry name" value="YkuD"/>
    <property type="match status" value="1"/>
</dbReference>
<evidence type="ECO:0000259" key="7">
    <source>
        <dbReference type="Pfam" id="PF03734"/>
    </source>
</evidence>
<dbReference type="GO" id="GO:0009252">
    <property type="term" value="P:peptidoglycan biosynthetic process"/>
    <property type="evidence" value="ECO:0007669"/>
    <property type="project" value="UniProtKB-UniPathway"/>
</dbReference>
<keyword evidence="6" id="KW-0472">Membrane</keyword>
<evidence type="ECO:0000256" key="2">
    <source>
        <dbReference type="ARBA" id="ARBA00022679"/>
    </source>
</evidence>
<evidence type="ECO:0000256" key="3">
    <source>
        <dbReference type="ARBA" id="ARBA00022960"/>
    </source>
</evidence>
<feature type="transmembrane region" description="Helical" evidence="6">
    <location>
        <begin position="5"/>
        <end position="23"/>
    </location>
</feature>
<dbReference type="GO" id="GO:0071555">
    <property type="term" value="P:cell wall organization"/>
    <property type="evidence" value="ECO:0007669"/>
    <property type="project" value="UniProtKB-KW"/>
</dbReference>
<dbReference type="EMBL" id="CP046640">
    <property type="protein sequence ID" value="QTM00064.1"/>
    <property type="molecule type" value="Genomic_DNA"/>
</dbReference>
<evidence type="ECO:0000256" key="4">
    <source>
        <dbReference type="ARBA" id="ARBA00022984"/>
    </source>
</evidence>
<dbReference type="AlphaFoldDB" id="A0A8A7KDY5"/>
<protein>
    <submittedName>
        <fullName evidence="8">L,D-transpeptidase family protein</fullName>
    </submittedName>
</protein>
<dbReference type="Proteomes" id="UP000665020">
    <property type="component" value="Chromosome"/>
</dbReference>
<name>A0A8A7KDY5_9FIRM</name>